<accession>A0A2R6W1K0</accession>
<protein>
    <submittedName>
        <fullName evidence="1">Uncharacterized protein</fullName>
    </submittedName>
</protein>
<evidence type="ECO:0000313" key="1">
    <source>
        <dbReference type="EMBL" id="PTQ27712.1"/>
    </source>
</evidence>
<dbReference type="Gramene" id="Mp8g04600.1">
    <property type="protein sequence ID" value="Mp8g04600.1.cds"/>
    <property type="gene ID" value="Mp8g04600"/>
</dbReference>
<reference evidence="2" key="1">
    <citation type="journal article" date="2017" name="Cell">
        <title>Insights into land plant evolution garnered from the Marchantia polymorpha genome.</title>
        <authorList>
            <person name="Bowman J.L."/>
            <person name="Kohchi T."/>
            <person name="Yamato K.T."/>
            <person name="Jenkins J."/>
            <person name="Shu S."/>
            <person name="Ishizaki K."/>
            <person name="Yamaoka S."/>
            <person name="Nishihama R."/>
            <person name="Nakamura Y."/>
            <person name="Berger F."/>
            <person name="Adam C."/>
            <person name="Aki S.S."/>
            <person name="Althoff F."/>
            <person name="Araki T."/>
            <person name="Arteaga-Vazquez M.A."/>
            <person name="Balasubrmanian S."/>
            <person name="Barry K."/>
            <person name="Bauer D."/>
            <person name="Boehm C.R."/>
            <person name="Briginshaw L."/>
            <person name="Caballero-Perez J."/>
            <person name="Catarino B."/>
            <person name="Chen F."/>
            <person name="Chiyoda S."/>
            <person name="Chovatia M."/>
            <person name="Davies K.M."/>
            <person name="Delmans M."/>
            <person name="Demura T."/>
            <person name="Dierschke T."/>
            <person name="Dolan L."/>
            <person name="Dorantes-Acosta A.E."/>
            <person name="Eklund D.M."/>
            <person name="Florent S.N."/>
            <person name="Flores-Sandoval E."/>
            <person name="Fujiyama A."/>
            <person name="Fukuzawa H."/>
            <person name="Galik B."/>
            <person name="Grimanelli D."/>
            <person name="Grimwood J."/>
            <person name="Grossniklaus U."/>
            <person name="Hamada T."/>
            <person name="Haseloff J."/>
            <person name="Hetherington A.J."/>
            <person name="Higo A."/>
            <person name="Hirakawa Y."/>
            <person name="Hundley H.N."/>
            <person name="Ikeda Y."/>
            <person name="Inoue K."/>
            <person name="Inoue S.I."/>
            <person name="Ishida S."/>
            <person name="Jia Q."/>
            <person name="Kakita M."/>
            <person name="Kanazawa T."/>
            <person name="Kawai Y."/>
            <person name="Kawashima T."/>
            <person name="Kennedy M."/>
            <person name="Kinose K."/>
            <person name="Kinoshita T."/>
            <person name="Kohara Y."/>
            <person name="Koide E."/>
            <person name="Komatsu K."/>
            <person name="Kopischke S."/>
            <person name="Kubo M."/>
            <person name="Kyozuka J."/>
            <person name="Lagercrantz U."/>
            <person name="Lin S.S."/>
            <person name="Lindquist E."/>
            <person name="Lipzen A.M."/>
            <person name="Lu C.W."/>
            <person name="De Luna E."/>
            <person name="Martienssen R.A."/>
            <person name="Minamino N."/>
            <person name="Mizutani M."/>
            <person name="Mizutani M."/>
            <person name="Mochizuki N."/>
            <person name="Monte I."/>
            <person name="Mosher R."/>
            <person name="Nagasaki H."/>
            <person name="Nakagami H."/>
            <person name="Naramoto S."/>
            <person name="Nishitani K."/>
            <person name="Ohtani M."/>
            <person name="Okamoto T."/>
            <person name="Okumura M."/>
            <person name="Phillips J."/>
            <person name="Pollak B."/>
            <person name="Reinders A."/>
            <person name="Rovekamp M."/>
            <person name="Sano R."/>
            <person name="Sawa S."/>
            <person name="Schmid M.W."/>
            <person name="Shirakawa M."/>
            <person name="Solano R."/>
            <person name="Spunde A."/>
            <person name="Suetsugu N."/>
            <person name="Sugano S."/>
            <person name="Sugiyama A."/>
            <person name="Sun R."/>
            <person name="Suzuki Y."/>
            <person name="Takenaka M."/>
            <person name="Takezawa D."/>
            <person name="Tomogane H."/>
            <person name="Tsuzuki M."/>
            <person name="Ueda T."/>
            <person name="Umeda M."/>
            <person name="Ward J.M."/>
            <person name="Watanabe Y."/>
            <person name="Yazaki K."/>
            <person name="Yokoyama R."/>
            <person name="Yoshitake Y."/>
            <person name="Yotsui I."/>
            <person name="Zachgo S."/>
            <person name="Schmutz J."/>
        </authorList>
    </citation>
    <scope>NUCLEOTIDE SEQUENCE [LARGE SCALE GENOMIC DNA]</scope>
    <source>
        <strain evidence="2">Tak-1</strain>
    </source>
</reference>
<keyword evidence="2" id="KW-1185">Reference proteome</keyword>
<organism evidence="1 2">
    <name type="scientific">Marchantia polymorpha</name>
    <name type="common">Common liverwort</name>
    <name type="synonym">Marchantia aquatica</name>
    <dbReference type="NCBI Taxonomy" id="3197"/>
    <lineage>
        <taxon>Eukaryota</taxon>
        <taxon>Viridiplantae</taxon>
        <taxon>Streptophyta</taxon>
        <taxon>Embryophyta</taxon>
        <taxon>Marchantiophyta</taxon>
        <taxon>Marchantiopsida</taxon>
        <taxon>Marchantiidae</taxon>
        <taxon>Marchantiales</taxon>
        <taxon>Marchantiaceae</taxon>
        <taxon>Marchantia</taxon>
    </lineage>
</organism>
<name>A0A2R6W1K0_MARPO</name>
<evidence type="ECO:0000313" key="2">
    <source>
        <dbReference type="Proteomes" id="UP000244005"/>
    </source>
</evidence>
<dbReference type="AlphaFoldDB" id="A0A2R6W1K0"/>
<dbReference type="EMBL" id="KZ772855">
    <property type="protein sequence ID" value="PTQ27712.1"/>
    <property type="molecule type" value="Genomic_DNA"/>
</dbReference>
<dbReference type="Proteomes" id="UP000244005">
    <property type="component" value="Unassembled WGS sequence"/>
</dbReference>
<proteinExistence type="predicted"/>
<gene>
    <name evidence="1" type="ORF">MARPO_0186s0011</name>
</gene>
<sequence>MYRQTTVWCKLHHCTSKCCDWQLGTNILFSQSFSLSRAGRSNVPLQLLYSPILQPSAQYDTMLYNSFSTEPKIDCCCCCCCCARARSRALLPVQVEGGKVCRSPEDPSPPCASERAIVGRSTSYLERSGCTLCSKWLLLFRRCSADCSGVRVPTHLFIRVASLISFAGGGELIIKNLVIRSGEKKNYYYS</sequence>